<keyword evidence="1 3" id="KW-0853">WD repeat</keyword>
<dbReference type="FunCoup" id="A0A061DVK4">
    <property type="interactions" value="1195"/>
</dbReference>
<evidence type="ECO:0000256" key="1">
    <source>
        <dbReference type="ARBA" id="ARBA00022574"/>
    </source>
</evidence>
<dbReference type="eggNOG" id="KOG2695">
    <property type="taxonomic scope" value="Eukaryota"/>
</dbReference>
<evidence type="ECO:0000313" key="4">
    <source>
        <dbReference type="EMBL" id="EOX96819.1"/>
    </source>
</evidence>
<dbReference type="InterPro" id="IPR001680">
    <property type="entry name" value="WD40_rpt"/>
</dbReference>
<gene>
    <name evidence="4" type="ORF">TCM_005976</name>
</gene>
<keyword evidence="5" id="KW-1185">Reference proteome</keyword>
<proteinExistence type="predicted"/>
<name>A0A061DVK4_THECC</name>
<dbReference type="Gene3D" id="2.130.10.10">
    <property type="entry name" value="YVTN repeat-like/Quinoprotein amine dehydrogenase"/>
    <property type="match status" value="1"/>
</dbReference>
<protein>
    <submittedName>
        <fullName evidence="4">Transducin/WD40 repeat-like superfamily protein, putative</fullName>
    </submittedName>
</protein>
<dbReference type="STRING" id="3641.A0A061DVK4"/>
<evidence type="ECO:0000256" key="3">
    <source>
        <dbReference type="PROSITE-ProRule" id="PRU00221"/>
    </source>
</evidence>
<dbReference type="Proteomes" id="UP000026915">
    <property type="component" value="Chromosome 2"/>
</dbReference>
<keyword evidence="2" id="KW-0677">Repeat</keyword>
<dbReference type="GO" id="GO:0008352">
    <property type="term" value="C:katanin complex"/>
    <property type="evidence" value="ECO:0000318"/>
    <property type="project" value="GO_Central"/>
</dbReference>
<dbReference type="Pfam" id="PF23761">
    <property type="entry name" value="Beta-prop_DCAF4"/>
    <property type="match status" value="1"/>
</dbReference>
<evidence type="ECO:0000256" key="2">
    <source>
        <dbReference type="ARBA" id="ARBA00022737"/>
    </source>
</evidence>
<dbReference type="InterPro" id="IPR052254">
    <property type="entry name" value="CUL4-DDB1_E3_ligase_receptor"/>
</dbReference>
<dbReference type="EMBL" id="CM001880">
    <property type="protein sequence ID" value="EOX96819.1"/>
    <property type="molecule type" value="Genomic_DNA"/>
</dbReference>
<dbReference type="InterPro" id="IPR036322">
    <property type="entry name" value="WD40_repeat_dom_sf"/>
</dbReference>
<dbReference type="PROSITE" id="PS50082">
    <property type="entry name" value="WD_REPEATS_2"/>
    <property type="match status" value="1"/>
</dbReference>
<evidence type="ECO:0000313" key="5">
    <source>
        <dbReference type="Proteomes" id="UP000026915"/>
    </source>
</evidence>
<sequence length="508" mass="57213">MPQELPGLYYDAEKNRYFPIKPRIPGSSSHASQFQKNPLSNSIQVEATKLCPQTKAPTSRLLHLRELNGGAFTFDRGRHSFQEEFHKLQASKPVIWRYRGTDNISDSALEQTQIDTQTLEGQMETDVLLAGSIDGSLSFLNVGKFGQHFEYGLTHIPDLVGPSTKVEAESNETPRYMWRPLGASLRMSSRISCMKLFEKCPTFTNNDDSKVRRALITTLGSETSGGYVYILNLLEPVDFSSTVDQRLHAVASFNYTIWTADFNSHTSRAVIGTNIGASLVNVERGTSVWVCRTKSDVLAQQFDQTGNLVLCGLRNGAIVTVDVRENQDGLSARLMRHRVPYFSSGRSNQKQWFELKGHIYPSHTIYMPSSISSLVSLQSYDQYFLASSMDGSMKLYDHRLTKRGAVQSYGGHVNSHTRIQLGVDQSERFVVSGGGDCYLRLWSIKSGKLLFEDKFSDSAPTTVCWQRAERCGGREDEKQRYKEHLFGQNHNFGAWLGSRGGLFYMHWS</sequence>
<dbReference type="SMART" id="SM00320">
    <property type="entry name" value="WD40"/>
    <property type="match status" value="2"/>
</dbReference>
<accession>A0A061DVK4</accession>
<dbReference type="HOGENOM" id="CLU_543329_0_0_1"/>
<dbReference type="SUPFAM" id="SSF50978">
    <property type="entry name" value="WD40 repeat-like"/>
    <property type="match status" value="1"/>
</dbReference>
<dbReference type="PANTHER" id="PTHR44472:SF1">
    <property type="entry name" value="DDB1 AND CUL4 ASSOCIATED FACTOR 4"/>
    <property type="match status" value="1"/>
</dbReference>
<dbReference type="GO" id="GO:0007019">
    <property type="term" value="P:microtubule depolymerization"/>
    <property type="evidence" value="ECO:0000318"/>
    <property type="project" value="GO_Central"/>
</dbReference>
<reference evidence="4 5" key="1">
    <citation type="journal article" date="2013" name="Genome Biol.">
        <title>The genome sequence of the most widely cultivated cacao type and its use to identify candidate genes regulating pod color.</title>
        <authorList>
            <person name="Motamayor J.C."/>
            <person name="Mockaitis K."/>
            <person name="Schmutz J."/>
            <person name="Haiminen N."/>
            <person name="Iii D.L."/>
            <person name="Cornejo O."/>
            <person name="Findley S.D."/>
            <person name="Zheng P."/>
            <person name="Utro F."/>
            <person name="Royaert S."/>
            <person name="Saski C."/>
            <person name="Jenkins J."/>
            <person name="Podicheti R."/>
            <person name="Zhao M."/>
            <person name="Scheffler B.E."/>
            <person name="Stack J.C."/>
            <person name="Feltus F.A."/>
            <person name="Mustiga G.M."/>
            <person name="Amores F."/>
            <person name="Phillips W."/>
            <person name="Marelli J.P."/>
            <person name="May G.D."/>
            <person name="Shapiro H."/>
            <person name="Ma J."/>
            <person name="Bustamante C.D."/>
            <person name="Schnell R.J."/>
            <person name="Main D."/>
            <person name="Gilbert D."/>
            <person name="Parida L."/>
            <person name="Kuhn D.N."/>
        </authorList>
    </citation>
    <scope>NUCLEOTIDE SEQUENCE [LARGE SCALE GENOMIC DNA]</scope>
    <source>
        <strain evidence="5">cv. Matina 1-6</strain>
    </source>
</reference>
<dbReference type="InterPro" id="IPR015943">
    <property type="entry name" value="WD40/YVTN_repeat-like_dom_sf"/>
</dbReference>
<dbReference type="InParanoid" id="A0A061DVK4"/>
<dbReference type="PANTHER" id="PTHR44472">
    <property type="entry name" value="DDB1- AND CUL4-ASSOCIATED FACTOR 4-RELATED"/>
    <property type="match status" value="1"/>
</dbReference>
<dbReference type="OMA" id="FQHEYQK"/>
<dbReference type="Gramene" id="EOX96819">
    <property type="protein sequence ID" value="EOX96819"/>
    <property type="gene ID" value="TCM_005976"/>
</dbReference>
<organism evidence="4 5">
    <name type="scientific">Theobroma cacao</name>
    <name type="common">Cacao</name>
    <name type="synonym">Cocoa</name>
    <dbReference type="NCBI Taxonomy" id="3641"/>
    <lineage>
        <taxon>Eukaryota</taxon>
        <taxon>Viridiplantae</taxon>
        <taxon>Streptophyta</taxon>
        <taxon>Embryophyta</taxon>
        <taxon>Tracheophyta</taxon>
        <taxon>Spermatophyta</taxon>
        <taxon>Magnoliopsida</taxon>
        <taxon>eudicotyledons</taxon>
        <taxon>Gunneridae</taxon>
        <taxon>Pentapetalae</taxon>
        <taxon>rosids</taxon>
        <taxon>malvids</taxon>
        <taxon>Malvales</taxon>
        <taxon>Malvaceae</taxon>
        <taxon>Byttnerioideae</taxon>
        <taxon>Theobroma</taxon>
    </lineage>
</organism>
<dbReference type="AlphaFoldDB" id="A0A061DVK4"/>
<feature type="repeat" description="WD" evidence="3">
    <location>
        <begin position="409"/>
        <end position="452"/>
    </location>
</feature>